<dbReference type="RefSeq" id="WP_103426823.1">
    <property type="nucleotide sequence ID" value="NZ_CP026309.1"/>
</dbReference>
<dbReference type="GO" id="GO:0016627">
    <property type="term" value="F:oxidoreductase activity, acting on the CH-CH group of donors"/>
    <property type="evidence" value="ECO:0007669"/>
    <property type="project" value="TreeGrafter"/>
</dbReference>
<dbReference type="Gene3D" id="2.30.110.10">
    <property type="entry name" value="Electron Transport, Fmn-binding Protein, Chain A"/>
    <property type="match status" value="1"/>
</dbReference>
<dbReference type="EMBL" id="CP026309">
    <property type="protein sequence ID" value="AUV83134.1"/>
    <property type="molecule type" value="Genomic_DNA"/>
</dbReference>
<organism evidence="3 4">
    <name type="scientific">Salinigranum rubrum</name>
    <dbReference type="NCBI Taxonomy" id="755307"/>
    <lineage>
        <taxon>Archaea</taxon>
        <taxon>Methanobacteriati</taxon>
        <taxon>Methanobacteriota</taxon>
        <taxon>Stenosarchaea group</taxon>
        <taxon>Halobacteria</taxon>
        <taxon>Halobacteriales</taxon>
        <taxon>Haloferacaceae</taxon>
        <taxon>Salinigranum</taxon>
    </lineage>
</organism>
<dbReference type="GO" id="GO:0005829">
    <property type="term" value="C:cytosol"/>
    <property type="evidence" value="ECO:0007669"/>
    <property type="project" value="TreeGrafter"/>
</dbReference>
<evidence type="ECO:0000259" key="2">
    <source>
        <dbReference type="Pfam" id="PF01243"/>
    </source>
</evidence>
<dbReference type="OrthoDB" id="4669at2157"/>
<dbReference type="InterPro" id="IPR052019">
    <property type="entry name" value="F420H2_bilvrd_red/Heme_oxyg"/>
</dbReference>
<evidence type="ECO:0000256" key="1">
    <source>
        <dbReference type="ARBA" id="ARBA00023002"/>
    </source>
</evidence>
<dbReference type="AlphaFoldDB" id="A0A2I8VMM8"/>
<protein>
    <submittedName>
        <fullName evidence="3">Pyridoxamine 5'-phosphate oxidase</fullName>
    </submittedName>
</protein>
<name>A0A2I8VMM8_9EURY</name>
<dbReference type="SUPFAM" id="SSF50475">
    <property type="entry name" value="FMN-binding split barrel"/>
    <property type="match status" value="1"/>
</dbReference>
<dbReference type="GO" id="GO:0070967">
    <property type="term" value="F:coenzyme F420 binding"/>
    <property type="evidence" value="ECO:0007669"/>
    <property type="project" value="TreeGrafter"/>
</dbReference>
<dbReference type="KEGG" id="srub:C2R22_17000"/>
<gene>
    <name evidence="3" type="ORF">C2R22_17000</name>
</gene>
<proteinExistence type="predicted"/>
<reference evidence="3 4" key="1">
    <citation type="submission" date="2018-01" db="EMBL/GenBank/DDBJ databases">
        <title>Complete genome sequence of Salinigranum rubrum GX10T, an extremely halophilic archaeon isolated from a marine solar saltern.</title>
        <authorList>
            <person name="Han S."/>
        </authorList>
    </citation>
    <scope>NUCLEOTIDE SEQUENCE [LARGE SCALE GENOMIC DNA]</scope>
    <source>
        <strain evidence="3 4">GX10</strain>
    </source>
</reference>
<accession>A0A2I8VMM8</accession>
<keyword evidence="4" id="KW-1185">Reference proteome</keyword>
<dbReference type="Proteomes" id="UP000236584">
    <property type="component" value="Chromosome"/>
</dbReference>
<evidence type="ECO:0000313" key="3">
    <source>
        <dbReference type="EMBL" id="AUV83134.1"/>
    </source>
</evidence>
<dbReference type="InterPro" id="IPR011576">
    <property type="entry name" value="Pyridox_Oxase_N"/>
</dbReference>
<dbReference type="Pfam" id="PF01243">
    <property type="entry name" value="PNPOx_N"/>
    <property type="match status" value="1"/>
</dbReference>
<dbReference type="GeneID" id="35593826"/>
<feature type="domain" description="Pyridoxamine 5'-phosphate oxidase N-terminal" evidence="2">
    <location>
        <begin position="6"/>
        <end position="108"/>
    </location>
</feature>
<sequence length="130" mass="14478">MSVPSEVARLLTSEPLMAHLATCRDGRPHVAPVWYVYDERTETVELVTTGRKLANVRENPRVALSIQKDEGGHARWAVALLGTATVVDDEEATREATRRINAKYGASEDAWDENRLVRVRVGTASSRTYD</sequence>
<keyword evidence="1" id="KW-0560">Oxidoreductase</keyword>
<dbReference type="InterPro" id="IPR012349">
    <property type="entry name" value="Split_barrel_FMN-bd"/>
</dbReference>
<evidence type="ECO:0000313" key="4">
    <source>
        <dbReference type="Proteomes" id="UP000236584"/>
    </source>
</evidence>
<dbReference type="PANTHER" id="PTHR35176">
    <property type="entry name" value="HEME OXYGENASE HI_0854-RELATED"/>
    <property type="match status" value="1"/>
</dbReference>
<dbReference type="PANTHER" id="PTHR35176:SF6">
    <property type="entry name" value="HEME OXYGENASE HI_0854-RELATED"/>
    <property type="match status" value="1"/>
</dbReference>